<dbReference type="GO" id="GO:0006412">
    <property type="term" value="P:translation"/>
    <property type="evidence" value="ECO:0007669"/>
    <property type="project" value="UniProtKB-UniRule"/>
</dbReference>
<dbReference type="PANTHER" id="PTHR15680:SF9">
    <property type="entry name" value="LARGE RIBOSOMAL SUBUNIT PROTEIN BL19M"/>
    <property type="match status" value="1"/>
</dbReference>
<evidence type="ECO:0000256" key="2">
    <source>
        <dbReference type="ARBA" id="ARBA00022980"/>
    </source>
</evidence>
<dbReference type="InterPro" id="IPR018257">
    <property type="entry name" value="Ribosomal_bL19_CS"/>
</dbReference>
<name>A0A1G2RK13_9BACT</name>
<dbReference type="Pfam" id="PF01245">
    <property type="entry name" value="Ribosomal_L19"/>
    <property type="match status" value="1"/>
</dbReference>
<evidence type="ECO:0000256" key="1">
    <source>
        <dbReference type="ARBA" id="ARBA00005781"/>
    </source>
</evidence>
<comment type="similarity">
    <text evidence="1 5 6">Belongs to the bacterial ribosomal protein bL19 family.</text>
</comment>
<dbReference type="EMBL" id="MHUG01000015">
    <property type="protein sequence ID" value="OHA73195.1"/>
    <property type="molecule type" value="Genomic_DNA"/>
</dbReference>
<dbReference type="InterPro" id="IPR008991">
    <property type="entry name" value="Translation_prot_SH3-like_sf"/>
</dbReference>
<sequence>METKIETFNKAFLKTIPDIRPGDTVQVHQKIKEGDKERIQVFEGVVLAMKHGKGVSGMITVRKVSQGVGIERIFPLHSPFIEKIEVVKRAKVRRAKLYYLRDAKGKKAKLKAKEFNLEKPEEPAPVVEEAKPEEVPAEQNQEQAPAKEETKTAEA</sequence>
<dbReference type="GO" id="GO:0003735">
    <property type="term" value="F:structural constituent of ribosome"/>
    <property type="evidence" value="ECO:0007669"/>
    <property type="project" value="InterPro"/>
</dbReference>
<dbReference type="Proteomes" id="UP000176917">
    <property type="component" value="Unassembled WGS sequence"/>
</dbReference>
<dbReference type="HAMAP" id="MF_00402">
    <property type="entry name" value="Ribosomal_bL19"/>
    <property type="match status" value="1"/>
</dbReference>
<dbReference type="InterPro" id="IPR038657">
    <property type="entry name" value="Ribosomal_bL19_sf"/>
</dbReference>
<evidence type="ECO:0000256" key="7">
    <source>
        <dbReference type="SAM" id="MobiDB-lite"/>
    </source>
</evidence>
<gene>
    <name evidence="5" type="primary">rplS</name>
    <name evidence="8" type="ORF">A3B24_00965</name>
</gene>
<organism evidence="8 9">
    <name type="scientific">Candidatus Wildermuthbacteria bacterium RIFCSPLOWO2_01_FULL_48_16</name>
    <dbReference type="NCBI Taxonomy" id="1802461"/>
    <lineage>
        <taxon>Bacteria</taxon>
        <taxon>Candidatus Wildermuthiibacteriota</taxon>
    </lineage>
</organism>
<proteinExistence type="inferred from homology"/>
<dbReference type="NCBIfam" id="TIGR01024">
    <property type="entry name" value="rplS_bact"/>
    <property type="match status" value="1"/>
</dbReference>
<protein>
    <recommendedName>
        <fullName evidence="4 5">Large ribosomal subunit protein bL19</fullName>
    </recommendedName>
</protein>
<evidence type="ECO:0000313" key="8">
    <source>
        <dbReference type="EMBL" id="OHA73195.1"/>
    </source>
</evidence>
<evidence type="ECO:0000256" key="4">
    <source>
        <dbReference type="ARBA" id="ARBA00035171"/>
    </source>
</evidence>
<comment type="function">
    <text evidence="5 6">This protein is located at the 30S-50S ribosomal subunit interface and may play a role in the structure and function of the aminoacyl-tRNA binding site.</text>
</comment>
<dbReference type="SUPFAM" id="SSF50104">
    <property type="entry name" value="Translation proteins SH3-like domain"/>
    <property type="match status" value="1"/>
</dbReference>
<keyword evidence="2 5" id="KW-0689">Ribosomal protein</keyword>
<reference evidence="8 9" key="1">
    <citation type="journal article" date="2016" name="Nat. Commun.">
        <title>Thousands of microbial genomes shed light on interconnected biogeochemical processes in an aquifer system.</title>
        <authorList>
            <person name="Anantharaman K."/>
            <person name="Brown C.T."/>
            <person name="Hug L.A."/>
            <person name="Sharon I."/>
            <person name="Castelle C.J."/>
            <person name="Probst A.J."/>
            <person name="Thomas B.C."/>
            <person name="Singh A."/>
            <person name="Wilkins M.J."/>
            <person name="Karaoz U."/>
            <person name="Brodie E.L."/>
            <person name="Williams K.H."/>
            <person name="Hubbard S.S."/>
            <person name="Banfield J.F."/>
        </authorList>
    </citation>
    <scope>NUCLEOTIDE SEQUENCE [LARGE SCALE GENOMIC DNA]</scope>
</reference>
<dbReference type="InterPro" id="IPR001857">
    <property type="entry name" value="Ribosomal_bL19"/>
</dbReference>
<accession>A0A1G2RK13</accession>
<evidence type="ECO:0000313" key="9">
    <source>
        <dbReference type="Proteomes" id="UP000176917"/>
    </source>
</evidence>
<keyword evidence="3 5" id="KW-0687">Ribonucleoprotein</keyword>
<evidence type="ECO:0000256" key="6">
    <source>
        <dbReference type="RuleBase" id="RU000559"/>
    </source>
</evidence>
<dbReference type="PROSITE" id="PS01015">
    <property type="entry name" value="RIBOSOMAL_L19"/>
    <property type="match status" value="1"/>
</dbReference>
<feature type="region of interest" description="Disordered" evidence="7">
    <location>
        <begin position="114"/>
        <end position="155"/>
    </location>
</feature>
<dbReference type="AlphaFoldDB" id="A0A1G2RK13"/>
<dbReference type="PRINTS" id="PR00061">
    <property type="entry name" value="RIBOSOMALL19"/>
</dbReference>
<dbReference type="GO" id="GO:0022625">
    <property type="term" value="C:cytosolic large ribosomal subunit"/>
    <property type="evidence" value="ECO:0007669"/>
    <property type="project" value="TreeGrafter"/>
</dbReference>
<feature type="compositionally biased region" description="Basic and acidic residues" evidence="7">
    <location>
        <begin position="114"/>
        <end position="134"/>
    </location>
</feature>
<feature type="compositionally biased region" description="Basic and acidic residues" evidence="7">
    <location>
        <begin position="145"/>
        <end position="155"/>
    </location>
</feature>
<comment type="caution">
    <text evidence="8">The sequence shown here is derived from an EMBL/GenBank/DDBJ whole genome shotgun (WGS) entry which is preliminary data.</text>
</comment>
<evidence type="ECO:0000256" key="5">
    <source>
        <dbReference type="HAMAP-Rule" id="MF_00402"/>
    </source>
</evidence>
<evidence type="ECO:0000256" key="3">
    <source>
        <dbReference type="ARBA" id="ARBA00023274"/>
    </source>
</evidence>
<dbReference type="STRING" id="1802461.A3B24_00965"/>
<dbReference type="PANTHER" id="PTHR15680">
    <property type="entry name" value="RIBOSOMAL PROTEIN L19"/>
    <property type="match status" value="1"/>
</dbReference>
<dbReference type="Gene3D" id="2.30.30.790">
    <property type="match status" value="1"/>
</dbReference>